<dbReference type="Gene3D" id="2.40.160.50">
    <property type="entry name" value="membrane protein fhac: a member of the omp85/tpsb transporter family"/>
    <property type="match status" value="1"/>
</dbReference>
<reference evidence="13 14" key="1">
    <citation type="submission" date="2018-10" db="EMBL/GenBank/DDBJ databases">
        <title>Effects of UV and annual dynamics of microbial communities in freshwater RAS systems.</title>
        <authorList>
            <person name="Bekkelund A.K."/>
            <person name="Hansen B.R."/>
            <person name="Stokken H."/>
            <person name="Eriksen B.F."/>
            <person name="Kashulin N.A."/>
        </authorList>
    </citation>
    <scope>NUCLEOTIDE SEQUENCE [LARGE SCALE GENOMIC DNA]</scope>
    <source>
        <strain evidence="13 14">BHSEK</strain>
    </source>
</reference>
<dbReference type="Pfam" id="PF03865">
    <property type="entry name" value="ShlB"/>
    <property type="match status" value="1"/>
</dbReference>
<dbReference type="GO" id="GO:0008320">
    <property type="term" value="F:protein transmembrane transporter activity"/>
    <property type="evidence" value="ECO:0007669"/>
    <property type="project" value="TreeGrafter"/>
</dbReference>
<comment type="similarity">
    <text evidence="2">Belongs to the TPS (TC 1.B.20) family.</text>
</comment>
<keyword evidence="3" id="KW-1134">Transmembrane beta strand</keyword>
<keyword evidence="4" id="KW-0812">Transmembrane</keyword>
<protein>
    <submittedName>
        <fullName evidence="13">ShlB/FhaC/HecB family hemolysin secretion/activation protein</fullName>
    </submittedName>
</protein>
<dbReference type="Proteomes" id="UP000279594">
    <property type="component" value="Chromosome"/>
</dbReference>
<evidence type="ECO:0000256" key="8">
    <source>
        <dbReference type="SAM" id="MobiDB-lite"/>
    </source>
</evidence>
<evidence type="ECO:0000313" key="13">
    <source>
        <dbReference type="EMBL" id="AYM76200.1"/>
    </source>
</evidence>
<dbReference type="GO" id="GO:0046819">
    <property type="term" value="P:protein secretion by the type V secretion system"/>
    <property type="evidence" value="ECO:0007669"/>
    <property type="project" value="TreeGrafter"/>
</dbReference>
<dbReference type="PANTHER" id="PTHR34597">
    <property type="entry name" value="SLR1661 PROTEIN"/>
    <property type="match status" value="1"/>
</dbReference>
<feature type="domain" description="Polypeptide-transport-associated ShlB-type" evidence="11">
    <location>
        <begin position="125"/>
        <end position="175"/>
    </location>
</feature>
<evidence type="ECO:0000313" key="14">
    <source>
        <dbReference type="Proteomes" id="UP000279594"/>
    </source>
</evidence>
<feature type="signal peptide" evidence="9">
    <location>
        <begin position="1"/>
        <end position="20"/>
    </location>
</feature>
<dbReference type="FunFam" id="2.40.160.50:FF:000009">
    <property type="entry name" value="Putative hemolysin activator protein"/>
    <property type="match status" value="1"/>
</dbReference>
<evidence type="ECO:0000259" key="10">
    <source>
        <dbReference type="Pfam" id="PF03865"/>
    </source>
</evidence>
<name>A0A3G2E8Q5_9BURK</name>
<sequence length="590" mass="64771">MHLRLTPWCGVFLFSGTLCAAVSAQTRPEIAPPLPTPPGSSQRDDASQELIRQQERERLLRQQQERNPDVRLLEAPAAASANRVPTGESPCFTIDHLQLRGEDAARFQWALAAAGHDDLGAPDSPLGRCLGTQAINVLMGRMQNAIIARGFVTTRVLAEPQDLSKGTLTLTLIPGRIRQIGFAPGTNPRATWWNAVPARPGDLLNVRDTEQALENFKRVPTAEADIQIMPAEGGNAKPGESDLQIQWKQGLPFRLALGLDDGGSRSTGKLQGSVTLSYDHWLTLNDLFYLSLNQNVDGNRNGPRGTGGMVAHYSIPYAYWLLAFTASDSRYHQSVAGISQDYNYSGASQNKEVKLSRLVYRDASRKTTLSLRGWQRAAQNFIDDTEVEVQRRRMAGWELGLGHREFLGQATLDLNLQYRRGTGAMHAMAAPEEAFGEGTSRFKLILADAALSAPFKLAGQPLRYAGSWRMQHNRTPLVPQDRFAIGGRYTVRGYDGESSLSAERGWLLRNELGVPLGSSGQEAYAGLDHGEVAGPSAEWLIARRLTGGFVGLRGQWLGVQYDAFVGWPVRKPELFRTASHTAGFNLNASF</sequence>
<dbReference type="AlphaFoldDB" id="A0A3G2E8Q5"/>
<dbReference type="GO" id="GO:0009279">
    <property type="term" value="C:cell outer membrane"/>
    <property type="evidence" value="ECO:0007669"/>
    <property type="project" value="UniProtKB-SubCell"/>
</dbReference>
<evidence type="ECO:0000259" key="11">
    <source>
        <dbReference type="Pfam" id="PF08479"/>
    </source>
</evidence>
<dbReference type="InterPro" id="IPR051544">
    <property type="entry name" value="TPS_OM_transporter"/>
</dbReference>
<proteinExistence type="inferred from homology"/>
<dbReference type="InterPro" id="IPR035251">
    <property type="entry name" value="ShlB_POTRA"/>
</dbReference>
<keyword evidence="6" id="KW-0472">Membrane</keyword>
<dbReference type="GO" id="GO:0098046">
    <property type="term" value="C:type V protein secretion system complex"/>
    <property type="evidence" value="ECO:0007669"/>
    <property type="project" value="TreeGrafter"/>
</dbReference>
<keyword evidence="7" id="KW-0998">Cell outer membrane</keyword>
<dbReference type="Gene3D" id="3.10.20.310">
    <property type="entry name" value="membrane protein fhac"/>
    <property type="match status" value="1"/>
</dbReference>
<dbReference type="InterPro" id="IPR005565">
    <property type="entry name" value="Hemolysn_activator_HlyB_C"/>
</dbReference>
<evidence type="ECO:0000256" key="5">
    <source>
        <dbReference type="ARBA" id="ARBA00023065"/>
    </source>
</evidence>
<keyword evidence="14" id="KW-1185">Reference proteome</keyword>
<comment type="subcellular location">
    <subcellularLocation>
        <location evidence="1">Cell outer membrane</location>
    </subcellularLocation>
</comment>
<evidence type="ECO:0000256" key="3">
    <source>
        <dbReference type="ARBA" id="ARBA00022452"/>
    </source>
</evidence>
<dbReference type="RefSeq" id="WP_121669227.1">
    <property type="nucleotide sequence ID" value="NZ_CP033019.1"/>
</dbReference>
<accession>A0A3G2E8Q5</accession>
<evidence type="ECO:0000256" key="7">
    <source>
        <dbReference type="ARBA" id="ARBA00023237"/>
    </source>
</evidence>
<feature type="domain" description="ShlB POTRA" evidence="12">
    <location>
        <begin position="176"/>
        <end position="230"/>
    </location>
</feature>
<dbReference type="InterPro" id="IPR027282">
    <property type="entry name" value="TPS"/>
</dbReference>
<feature type="domain" description="Haemolysin activator HlyB C-terminal" evidence="10">
    <location>
        <begin position="239"/>
        <end position="554"/>
    </location>
</feature>
<gene>
    <name evidence="13" type="ORF">D9M09_10645</name>
</gene>
<dbReference type="GO" id="GO:0006811">
    <property type="term" value="P:monoatomic ion transport"/>
    <property type="evidence" value="ECO:0007669"/>
    <property type="project" value="UniProtKB-KW"/>
</dbReference>
<dbReference type="PANTHER" id="PTHR34597:SF3">
    <property type="entry name" value="OUTER MEMBRANE TRANSPORTER CDIB"/>
    <property type="match status" value="1"/>
</dbReference>
<dbReference type="PIRSF" id="PIRSF029745">
    <property type="entry name" value="FhaC"/>
    <property type="match status" value="1"/>
</dbReference>
<evidence type="ECO:0000256" key="2">
    <source>
        <dbReference type="ARBA" id="ARBA00009055"/>
    </source>
</evidence>
<organism evidence="13 14">
    <name type="scientific">Janthinobacterium agaricidamnosum</name>
    <dbReference type="NCBI Taxonomy" id="55508"/>
    <lineage>
        <taxon>Bacteria</taxon>
        <taxon>Pseudomonadati</taxon>
        <taxon>Pseudomonadota</taxon>
        <taxon>Betaproteobacteria</taxon>
        <taxon>Burkholderiales</taxon>
        <taxon>Oxalobacteraceae</taxon>
        <taxon>Janthinobacterium</taxon>
    </lineage>
</organism>
<keyword evidence="9" id="KW-0732">Signal</keyword>
<dbReference type="Pfam" id="PF08479">
    <property type="entry name" value="POTRA_2"/>
    <property type="match status" value="1"/>
</dbReference>
<dbReference type="InterPro" id="IPR013686">
    <property type="entry name" value="Polypept-transport_assoc_ShlB"/>
</dbReference>
<dbReference type="Pfam" id="PF17287">
    <property type="entry name" value="POTRA_3"/>
    <property type="match status" value="1"/>
</dbReference>
<evidence type="ECO:0000256" key="1">
    <source>
        <dbReference type="ARBA" id="ARBA00004442"/>
    </source>
</evidence>
<feature type="chain" id="PRO_5018105002" evidence="9">
    <location>
        <begin position="21"/>
        <end position="590"/>
    </location>
</feature>
<evidence type="ECO:0000256" key="9">
    <source>
        <dbReference type="SAM" id="SignalP"/>
    </source>
</evidence>
<keyword evidence="5" id="KW-0406">Ion transport</keyword>
<evidence type="ECO:0000256" key="4">
    <source>
        <dbReference type="ARBA" id="ARBA00022692"/>
    </source>
</evidence>
<evidence type="ECO:0000256" key="6">
    <source>
        <dbReference type="ARBA" id="ARBA00023136"/>
    </source>
</evidence>
<evidence type="ECO:0000259" key="12">
    <source>
        <dbReference type="Pfam" id="PF17287"/>
    </source>
</evidence>
<keyword evidence="5" id="KW-0813">Transport</keyword>
<dbReference type="EMBL" id="CP033019">
    <property type="protein sequence ID" value="AYM76200.1"/>
    <property type="molecule type" value="Genomic_DNA"/>
</dbReference>
<feature type="region of interest" description="Disordered" evidence="8">
    <location>
        <begin position="29"/>
        <end position="49"/>
    </location>
</feature>